<dbReference type="AlphaFoldDB" id="A0A2U1Q365"/>
<dbReference type="EMBL" id="PKPP01000462">
    <property type="protein sequence ID" value="PWA92458.1"/>
    <property type="molecule type" value="Genomic_DNA"/>
</dbReference>
<dbReference type="STRING" id="35608.A0A2U1Q365"/>
<evidence type="ECO:0000313" key="2">
    <source>
        <dbReference type="EMBL" id="PWA92458.1"/>
    </source>
</evidence>
<name>A0A2U1Q365_ARTAN</name>
<dbReference type="CDD" id="cd06222">
    <property type="entry name" value="RNase_H_like"/>
    <property type="match status" value="1"/>
</dbReference>
<dbReference type="OrthoDB" id="1705419at2759"/>
<comment type="caution">
    <text evidence="2">The sequence shown here is derived from an EMBL/GenBank/DDBJ whole genome shotgun (WGS) entry which is preliminary data.</text>
</comment>
<dbReference type="InterPro" id="IPR012337">
    <property type="entry name" value="RNaseH-like_sf"/>
</dbReference>
<dbReference type="InterPro" id="IPR002156">
    <property type="entry name" value="RNaseH_domain"/>
</dbReference>
<reference evidence="2 3" key="1">
    <citation type="journal article" date="2018" name="Mol. Plant">
        <title>The genome of Artemisia annua provides insight into the evolution of Asteraceae family and artemisinin biosynthesis.</title>
        <authorList>
            <person name="Shen Q."/>
            <person name="Zhang L."/>
            <person name="Liao Z."/>
            <person name="Wang S."/>
            <person name="Yan T."/>
            <person name="Shi P."/>
            <person name="Liu M."/>
            <person name="Fu X."/>
            <person name="Pan Q."/>
            <person name="Wang Y."/>
            <person name="Lv Z."/>
            <person name="Lu X."/>
            <person name="Zhang F."/>
            <person name="Jiang W."/>
            <person name="Ma Y."/>
            <person name="Chen M."/>
            <person name="Hao X."/>
            <person name="Li L."/>
            <person name="Tang Y."/>
            <person name="Lv G."/>
            <person name="Zhou Y."/>
            <person name="Sun X."/>
            <person name="Brodelius P.E."/>
            <person name="Rose J.K.C."/>
            <person name="Tang K."/>
        </authorList>
    </citation>
    <scope>NUCLEOTIDE SEQUENCE [LARGE SCALE GENOMIC DNA]</scope>
    <source>
        <strain evidence="3">cv. Huhao1</strain>
        <tissue evidence="2">Leaf</tissue>
    </source>
</reference>
<dbReference type="PANTHER" id="PTHR33033">
    <property type="entry name" value="POLYNUCLEOTIDYL TRANSFERASE, RIBONUCLEASE H-LIKE SUPERFAMILY PROTEIN-RELATED"/>
    <property type="match status" value="1"/>
</dbReference>
<dbReference type="PROSITE" id="PS50879">
    <property type="entry name" value="RNASE_H_1"/>
    <property type="match status" value="1"/>
</dbReference>
<gene>
    <name evidence="2" type="ORF">CTI12_AA006750</name>
</gene>
<dbReference type="InterPro" id="IPR036397">
    <property type="entry name" value="RNaseH_sf"/>
</dbReference>
<dbReference type="InterPro" id="IPR026960">
    <property type="entry name" value="RVT-Znf"/>
</dbReference>
<dbReference type="InterPro" id="IPR044730">
    <property type="entry name" value="RNase_H-like_dom_plant"/>
</dbReference>
<organism evidence="2 3">
    <name type="scientific">Artemisia annua</name>
    <name type="common">Sweet wormwood</name>
    <dbReference type="NCBI Taxonomy" id="35608"/>
    <lineage>
        <taxon>Eukaryota</taxon>
        <taxon>Viridiplantae</taxon>
        <taxon>Streptophyta</taxon>
        <taxon>Embryophyta</taxon>
        <taxon>Tracheophyta</taxon>
        <taxon>Spermatophyta</taxon>
        <taxon>Magnoliopsida</taxon>
        <taxon>eudicotyledons</taxon>
        <taxon>Gunneridae</taxon>
        <taxon>Pentapetalae</taxon>
        <taxon>asterids</taxon>
        <taxon>campanulids</taxon>
        <taxon>Asterales</taxon>
        <taxon>Asteraceae</taxon>
        <taxon>Asteroideae</taxon>
        <taxon>Anthemideae</taxon>
        <taxon>Artemisiinae</taxon>
        <taxon>Artemisia</taxon>
    </lineage>
</organism>
<dbReference type="Gene3D" id="3.30.420.10">
    <property type="entry name" value="Ribonuclease H-like superfamily/Ribonuclease H"/>
    <property type="match status" value="1"/>
</dbReference>
<accession>A0A2U1Q365</accession>
<evidence type="ECO:0000313" key="3">
    <source>
        <dbReference type="Proteomes" id="UP000245207"/>
    </source>
</evidence>
<dbReference type="GO" id="GO:0003676">
    <property type="term" value="F:nucleic acid binding"/>
    <property type="evidence" value="ECO:0007669"/>
    <property type="project" value="InterPro"/>
</dbReference>
<keyword evidence="3" id="KW-1185">Reference proteome</keyword>
<protein>
    <recommendedName>
        <fullName evidence="1">RNase H type-1 domain-containing protein</fullName>
    </recommendedName>
</protein>
<sequence>MEEDLWSDSLAISSGVVARKDLIHCVGRGNKTRFWEDHWVEGHILKVSFPRIFTLAIHKSGPVCNFGFWEDGQWNWDVKFRRRLFDWEVEQYEAFSSLLNSMMLVASNDDKVVWSFESSDKFSSKSFGYEVENLNYHGNPLLSSIWKFKVPPKARLLCWQVLSSKLPIRAFLSRIGVISENQRECPLCKGNVETIDHLFVHCKISLSIWWALVEGWGCMWVTPRSITDLFIWWKDMAKDIKCKEVWFMSFFSVLLHIWEARNKAVFSEKEVSSSQIIDLVKRPFQWCPPEDGSLKFNVDGSATGKPGLAGIGGLLRNSEGVVLAMFSIPVGIMDSNVAEVLALKEACKMLNKKVELNSVKIVIESDSLNAVSWTHAPIKRPWRLLPYFQKVDIFLSSCSSHSAIHVHRECNSDADKLAKDGGHRTSPLTIWKDD</sequence>
<dbReference type="SUPFAM" id="SSF53098">
    <property type="entry name" value="Ribonuclease H-like"/>
    <property type="match status" value="1"/>
</dbReference>
<dbReference type="Pfam" id="PF13456">
    <property type="entry name" value="RVT_3"/>
    <property type="match status" value="1"/>
</dbReference>
<feature type="domain" description="RNase H type-1" evidence="1">
    <location>
        <begin position="290"/>
        <end position="423"/>
    </location>
</feature>
<dbReference type="Pfam" id="PF13966">
    <property type="entry name" value="zf-RVT"/>
    <property type="match status" value="1"/>
</dbReference>
<dbReference type="PANTHER" id="PTHR33033:SF69">
    <property type="entry name" value="POLYNUCLEOTIDYL TRANSFERASE, RIBONUCLEASE H FOLD"/>
    <property type="match status" value="1"/>
</dbReference>
<dbReference type="Proteomes" id="UP000245207">
    <property type="component" value="Unassembled WGS sequence"/>
</dbReference>
<dbReference type="GO" id="GO:0004523">
    <property type="term" value="F:RNA-DNA hybrid ribonuclease activity"/>
    <property type="evidence" value="ECO:0007669"/>
    <property type="project" value="InterPro"/>
</dbReference>
<evidence type="ECO:0000259" key="1">
    <source>
        <dbReference type="PROSITE" id="PS50879"/>
    </source>
</evidence>
<proteinExistence type="predicted"/>